<protein>
    <submittedName>
        <fullName evidence="8">Iron complex transport system substrate-binding protein</fullName>
    </submittedName>
</protein>
<evidence type="ECO:0000256" key="3">
    <source>
        <dbReference type="ARBA" id="ARBA00022448"/>
    </source>
</evidence>
<feature type="signal peptide" evidence="6">
    <location>
        <begin position="1"/>
        <end position="22"/>
    </location>
</feature>
<sequence>MFKKIFKYLLPALLLVVLVACGEKKTEKKAEATKPSEITVGDIKITVNPKKVVVFDNGALDTLDALGLGEKVIGAPVKNLPAYLKKYKKVENAGGIKEPDLEKINQLKPDLILISGRQQDFQEKLSKIAPTLFLSLDEKDVWASTKENILTLGKIFDKEKLAKEKIDSLEENILKVKKEAEASKKTALVVMANEGQLSAFGSGSRFGIINDVFGFAPADKEIKSSTHGQGVNYEYISQKNPDLLFIVDRTKAIGGDSSKNNIADNALVKETNAGKNGGVIELQADVWYLSGGGLESTQLMLDDVEKGLK</sequence>
<keyword evidence="9" id="KW-1185">Reference proteome</keyword>
<dbReference type="GO" id="GO:0030288">
    <property type="term" value="C:outer membrane-bounded periplasmic space"/>
    <property type="evidence" value="ECO:0007669"/>
    <property type="project" value="TreeGrafter"/>
</dbReference>
<dbReference type="Gene3D" id="3.40.50.1980">
    <property type="entry name" value="Nitrogenase molybdenum iron protein domain"/>
    <property type="match status" value="2"/>
</dbReference>
<keyword evidence="3" id="KW-0813">Transport</keyword>
<dbReference type="Pfam" id="PF01497">
    <property type="entry name" value="Peripla_BP_2"/>
    <property type="match status" value="1"/>
</dbReference>
<dbReference type="GO" id="GO:1901678">
    <property type="term" value="P:iron coordination entity transport"/>
    <property type="evidence" value="ECO:0007669"/>
    <property type="project" value="UniProtKB-ARBA"/>
</dbReference>
<evidence type="ECO:0000259" key="7">
    <source>
        <dbReference type="PROSITE" id="PS50983"/>
    </source>
</evidence>
<evidence type="ECO:0000313" key="8">
    <source>
        <dbReference type="EMBL" id="SJZ81805.1"/>
    </source>
</evidence>
<organism evidence="8 9">
    <name type="scientific">Pilibacter termitis</name>
    <dbReference type="NCBI Taxonomy" id="263852"/>
    <lineage>
        <taxon>Bacteria</taxon>
        <taxon>Bacillati</taxon>
        <taxon>Bacillota</taxon>
        <taxon>Bacilli</taxon>
        <taxon>Lactobacillales</taxon>
        <taxon>Enterococcaceae</taxon>
        <taxon>Pilibacter</taxon>
    </lineage>
</organism>
<dbReference type="AlphaFoldDB" id="A0A1T4NRT0"/>
<evidence type="ECO:0000256" key="4">
    <source>
        <dbReference type="ARBA" id="ARBA00022729"/>
    </source>
</evidence>
<evidence type="ECO:0000256" key="1">
    <source>
        <dbReference type="ARBA" id="ARBA00004196"/>
    </source>
</evidence>
<dbReference type="InterPro" id="IPR002491">
    <property type="entry name" value="ABC_transptr_periplasmic_BD"/>
</dbReference>
<name>A0A1T4NRT0_9ENTE</name>
<dbReference type="InterPro" id="IPR033870">
    <property type="entry name" value="FatB"/>
</dbReference>
<dbReference type="PANTHER" id="PTHR30532">
    <property type="entry name" value="IRON III DICITRATE-BINDING PERIPLASMIC PROTEIN"/>
    <property type="match status" value="1"/>
</dbReference>
<dbReference type="PROSITE" id="PS50983">
    <property type="entry name" value="FE_B12_PBP"/>
    <property type="match status" value="1"/>
</dbReference>
<evidence type="ECO:0000313" key="9">
    <source>
        <dbReference type="Proteomes" id="UP000190328"/>
    </source>
</evidence>
<comment type="subcellular location">
    <subcellularLocation>
        <location evidence="1">Cell envelope</location>
    </subcellularLocation>
</comment>
<keyword evidence="5" id="KW-0175">Coiled coil</keyword>
<dbReference type="PROSITE" id="PS51257">
    <property type="entry name" value="PROKAR_LIPOPROTEIN"/>
    <property type="match status" value="1"/>
</dbReference>
<evidence type="ECO:0000256" key="5">
    <source>
        <dbReference type="SAM" id="Coils"/>
    </source>
</evidence>
<dbReference type="SUPFAM" id="SSF53807">
    <property type="entry name" value="Helical backbone' metal receptor"/>
    <property type="match status" value="1"/>
</dbReference>
<proteinExistence type="inferred from homology"/>
<dbReference type="InterPro" id="IPR051313">
    <property type="entry name" value="Bact_iron-sidero_bind"/>
</dbReference>
<dbReference type="EMBL" id="FUXI01000016">
    <property type="protein sequence ID" value="SJZ81805.1"/>
    <property type="molecule type" value="Genomic_DNA"/>
</dbReference>
<feature type="chain" id="PRO_5038390288" evidence="6">
    <location>
        <begin position="23"/>
        <end position="309"/>
    </location>
</feature>
<dbReference type="PANTHER" id="PTHR30532:SF28">
    <property type="entry name" value="PETROBACTIN-BINDING PROTEIN YCLQ"/>
    <property type="match status" value="1"/>
</dbReference>
<reference evidence="8 9" key="1">
    <citation type="submission" date="2017-02" db="EMBL/GenBank/DDBJ databases">
        <authorList>
            <person name="Peterson S.W."/>
        </authorList>
    </citation>
    <scope>NUCLEOTIDE SEQUENCE [LARGE SCALE GENOMIC DNA]</scope>
    <source>
        <strain evidence="8 9">ATCC BAA-1030</strain>
    </source>
</reference>
<accession>A0A1T4NRT0</accession>
<evidence type="ECO:0000256" key="6">
    <source>
        <dbReference type="SAM" id="SignalP"/>
    </source>
</evidence>
<gene>
    <name evidence="8" type="ORF">SAMN02745116_01523</name>
</gene>
<dbReference type="Proteomes" id="UP000190328">
    <property type="component" value="Unassembled WGS sequence"/>
</dbReference>
<dbReference type="STRING" id="263852.SAMN02745116_01523"/>
<evidence type="ECO:0000256" key="2">
    <source>
        <dbReference type="ARBA" id="ARBA00008814"/>
    </source>
</evidence>
<dbReference type="CDD" id="cd01140">
    <property type="entry name" value="FatB"/>
    <property type="match status" value="1"/>
</dbReference>
<dbReference type="OrthoDB" id="63946at2"/>
<keyword evidence="4 6" id="KW-0732">Signal</keyword>
<feature type="coiled-coil region" evidence="5">
    <location>
        <begin position="159"/>
        <end position="186"/>
    </location>
</feature>
<feature type="domain" description="Fe/B12 periplasmic-binding" evidence="7">
    <location>
        <begin position="51"/>
        <end position="309"/>
    </location>
</feature>
<comment type="similarity">
    <text evidence="2">Belongs to the bacterial solute-binding protein 8 family.</text>
</comment>
<dbReference type="RefSeq" id="WP_078807458.1">
    <property type="nucleotide sequence ID" value="NZ_FUXI01000016.1"/>
</dbReference>